<proteinExistence type="predicted"/>
<dbReference type="EnsemblMetazoa" id="CLYHEMT013372.1">
    <property type="protein sequence ID" value="CLYHEMP013372.1"/>
    <property type="gene ID" value="CLYHEMG013372"/>
</dbReference>
<reference evidence="2" key="1">
    <citation type="submission" date="2021-01" db="UniProtKB">
        <authorList>
            <consortium name="EnsemblMetazoa"/>
        </authorList>
    </citation>
    <scope>IDENTIFICATION</scope>
</reference>
<protein>
    <submittedName>
        <fullName evidence="2">Uncharacterized protein</fullName>
    </submittedName>
</protein>
<evidence type="ECO:0000313" key="2">
    <source>
        <dbReference type="EnsemblMetazoa" id="CLYHEMP013372.1"/>
    </source>
</evidence>
<feature type="coiled-coil region" evidence="1">
    <location>
        <begin position="157"/>
        <end position="226"/>
    </location>
</feature>
<dbReference type="RefSeq" id="XP_066910711.1">
    <property type="nucleotide sequence ID" value="XM_067054610.1"/>
</dbReference>
<evidence type="ECO:0000256" key="1">
    <source>
        <dbReference type="SAM" id="Coils"/>
    </source>
</evidence>
<evidence type="ECO:0000313" key="3">
    <source>
        <dbReference type="Proteomes" id="UP000594262"/>
    </source>
</evidence>
<feature type="coiled-coil region" evidence="1">
    <location>
        <begin position="51"/>
        <end position="110"/>
    </location>
</feature>
<accession>A0A7M5WUM6</accession>
<dbReference type="AlphaFoldDB" id="A0A7M5WUM6"/>
<keyword evidence="1" id="KW-0175">Coiled coil</keyword>
<name>A0A7M5WUM6_9CNID</name>
<sequence>MDIDEAVMEVNQTKLSKIIQDVQCASEAHLKVEVVQSSSKALVKSGGDLTSEEYERKFKQTELKYAQAKEQLSFYKKEVKAQVMLKRSTKKELQEAVKQVELEKMEKVRVLKGLDSFLEEHETKMKVFINDKNDLVGDWTRTTNEKDAVLRQQVNALKTKEEFLNDANKQIENYRQEVQEKDVSLVSLEKEVCSQWDEITALRQKVKLLTSQNNSLKADVEYLEEERSQRRKTKWYHRFVLWRRCGSSPSPQ</sequence>
<organism evidence="2 3">
    <name type="scientific">Clytia hemisphaerica</name>
    <dbReference type="NCBI Taxonomy" id="252671"/>
    <lineage>
        <taxon>Eukaryota</taxon>
        <taxon>Metazoa</taxon>
        <taxon>Cnidaria</taxon>
        <taxon>Hydrozoa</taxon>
        <taxon>Hydroidolina</taxon>
        <taxon>Leptothecata</taxon>
        <taxon>Obeliida</taxon>
        <taxon>Clytiidae</taxon>
        <taxon>Clytia</taxon>
    </lineage>
</organism>
<keyword evidence="3" id="KW-1185">Reference proteome</keyword>
<dbReference type="GeneID" id="136798018"/>
<dbReference type="Proteomes" id="UP000594262">
    <property type="component" value="Unplaced"/>
</dbReference>